<accession>A0A401U4M7</accession>
<keyword evidence="1" id="KW-0732">Signal</keyword>
<feature type="chain" id="PRO_5019569693" evidence="1">
    <location>
        <begin position="21"/>
        <end position="312"/>
    </location>
</feature>
<dbReference type="OrthoDB" id="1114455at2"/>
<protein>
    <submittedName>
        <fullName evidence="2">Type IX secretion system membrane protein PorP/SprF</fullName>
    </submittedName>
</protein>
<feature type="signal peptide" evidence="1">
    <location>
        <begin position="1"/>
        <end position="20"/>
    </location>
</feature>
<dbReference type="NCBIfam" id="TIGR03519">
    <property type="entry name" value="T9SS_PorP_fam"/>
    <property type="match status" value="1"/>
</dbReference>
<dbReference type="RefSeq" id="WP_127120476.1">
    <property type="nucleotide sequence ID" value="NZ_BHXQ01000001.1"/>
</dbReference>
<reference evidence="2 3" key="1">
    <citation type="submission" date="2018-11" db="EMBL/GenBank/DDBJ databases">
        <title>Chryseotalea sanarue gen. nov., sp., nov., a member of the family Cytophagaceae, isolated from a brackish lake in Hamamatsu Japan.</title>
        <authorList>
            <person name="Maejima Y."/>
            <person name="Iino T."/>
            <person name="Muraguchi Y."/>
            <person name="Fukuda K."/>
            <person name="Ohkuma M."/>
            <person name="Moriuchi R."/>
            <person name="Dohra H."/>
            <person name="Kimbara K."/>
            <person name="Shintani M."/>
        </authorList>
    </citation>
    <scope>NUCLEOTIDE SEQUENCE [LARGE SCALE GENOMIC DNA]</scope>
    <source>
        <strain evidence="2 3">Ys</strain>
    </source>
</reference>
<keyword evidence="3" id="KW-1185">Reference proteome</keyword>
<dbReference type="EMBL" id="BHXQ01000001">
    <property type="protein sequence ID" value="GCC49805.1"/>
    <property type="molecule type" value="Genomic_DNA"/>
</dbReference>
<dbReference type="Pfam" id="PF11751">
    <property type="entry name" value="PorP_SprF"/>
    <property type="match status" value="1"/>
</dbReference>
<sequence>MLKGLKLFFIGILLSISSYAQQYPVFTQYYFNELVINPAYAGNHVQFSASTSYRNQWVNFPGAPKTVSFSGHSSFWNGRIGVGLLVNHDEIGSYKNDNVYLMYSYNIRFPKSTFAMGLQTGFNMLGADFSQLDLQNPDDASFNAFLREVKPNFGAGVYYNRKNFFVGLSVPFILNNAVATTFEGLLNEIKERRYYFLRSGAIFPLGASKNVKINPSILLRTQEGMAVSLDINNAFIFYDALSTGVSLRSGDSIITFIDLKLSEKFHFAYSYDWTQSDLAIFSNGTHEFMINYRARINVVHKNLQCPKFYDYR</sequence>
<organism evidence="2 3">
    <name type="scientific">Chryseotalea sanaruensis</name>
    <dbReference type="NCBI Taxonomy" id="2482724"/>
    <lineage>
        <taxon>Bacteria</taxon>
        <taxon>Pseudomonadati</taxon>
        <taxon>Bacteroidota</taxon>
        <taxon>Cytophagia</taxon>
        <taxon>Cytophagales</taxon>
        <taxon>Chryseotaleaceae</taxon>
        <taxon>Chryseotalea</taxon>
    </lineage>
</organism>
<comment type="caution">
    <text evidence="2">The sequence shown here is derived from an EMBL/GenBank/DDBJ whole genome shotgun (WGS) entry which is preliminary data.</text>
</comment>
<dbReference type="AlphaFoldDB" id="A0A401U4M7"/>
<gene>
    <name evidence="2" type="ORF">SanaruYs_00180</name>
</gene>
<evidence type="ECO:0000313" key="2">
    <source>
        <dbReference type="EMBL" id="GCC49805.1"/>
    </source>
</evidence>
<dbReference type="Proteomes" id="UP000288227">
    <property type="component" value="Unassembled WGS sequence"/>
</dbReference>
<name>A0A401U4M7_9BACT</name>
<proteinExistence type="predicted"/>
<evidence type="ECO:0000313" key="3">
    <source>
        <dbReference type="Proteomes" id="UP000288227"/>
    </source>
</evidence>
<evidence type="ECO:0000256" key="1">
    <source>
        <dbReference type="SAM" id="SignalP"/>
    </source>
</evidence>
<dbReference type="InterPro" id="IPR019861">
    <property type="entry name" value="PorP/SprF_Bacteroidetes"/>
</dbReference>